<comment type="subcellular location">
    <subcellularLocation>
        <location evidence="1">Cell membrane</location>
        <topology evidence="1">Multi-pass membrane protein</topology>
    </subcellularLocation>
</comment>
<evidence type="ECO:0000256" key="5">
    <source>
        <dbReference type="ARBA" id="ARBA00022692"/>
    </source>
</evidence>
<organism evidence="9 10">
    <name type="scientific">Parachitinimonas caeni</name>
    <dbReference type="NCBI Taxonomy" id="3031301"/>
    <lineage>
        <taxon>Bacteria</taxon>
        <taxon>Pseudomonadati</taxon>
        <taxon>Pseudomonadota</taxon>
        <taxon>Betaproteobacteria</taxon>
        <taxon>Neisseriales</taxon>
        <taxon>Chitinibacteraceae</taxon>
        <taxon>Parachitinimonas</taxon>
    </lineage>
</organism>
<feature type="transmembrane region" description="Helical" evidence="8">
    <location>
        <begin position="12"/>
        <end position="31"/>
    </location>
</feature>
<feature type="transmembrane region" description="Helical" evidence="8">
    <location>
        <begin position="141"/>
        <end position="161"/>
    </location>
</feature>
<evidence type="ECO:0000313" key="9">
    <source>
        <dbReference type="EMBL" id="MDK2123527.1"/>
    </source>
</evidence>
<sequence>MRVAPFLRQHGGLILIIACWLIPGLLGRTPWKPDEAYTVGLVHHIATTGDWIVPTLAGEPFMEKPPIFFLLAALMGWAFGGLLPFHDAARLASALFIGLSMAALACATHDKTRPGTGRLAVLGLVSSLGLLVHAHQLITDLALMAGIACGLTGLSLIWRQPRWAGIWFGTGMGIAFMSKGLLGPGLLGVTAAALPILHAPARSRLYLQAMRQAFYAALPWLLIWPIALWLRHPELFAVWAWDNNIGRFLGLNTLGPKPEPGGYFAILPWFALPLWPIALWTVWTRRKQLRQDSQLLVPTLYFVLALAVLSLASDARALYALPLLPPLVMLITPLYGQERQPQRLSFALIPWLLFGLVWVLLVLGWIGLQTGMPALKGPRWLAMRPGFVAQFELWRPMLALLGAVALGWLARRHWRQGLSGFITSWCSGLAAVWLCFMLLWLPWLEWGSGFGPLVKQIRAAMPADTRCTTSWHLGEPQRAMFDYYGQFRLHRLEIDGGTNCDAILVQGHDLPMAITLQRQAWQEIWHGARPGDEKKEPYRLFRRRTSTP</sequence>
<evidence type="ECO:0000256" key="6">
    <source>
        <dbReference type="ARBA" id="ARBA00022989"/>
    </source>
</evidence>
<dbReference type="RefSeq" id="WP_284099828.1">
    <property type="nucleotide sequence ID" value="NZ_JARRAF010000005.1"/>
</dbReference>
<comment type="caution">
    <text evidence="9">The sequence shown here is derived from an EMBL/GenBank/DDBJ whole genome shotgun (WGS) entry which is preliminary data.</text>
</comment>
<keyword evidence="2" id="KW-1003">Cell membrane</keyword>
<feature type="transmembrane region" description="Helical" evidence="8">
    <location>
        <begin position="213"/>
        <end position="230"/>
    </location>
</feature>
<feature type="transmembrane region" description="Helical" evidence="8">
    <location>
        <begin position="181"/>
        <end position="201"/>
    </location>
</feature>
<accession>A0ABT7DTW8</accession>
<keyword evidence="6 8" id="KW-1133">Transmembrane helix</keyword>
<feature type="transmembrane region" description="Helical" evidence="8">
    <location>
        <begin position="295"/>
        <end position="312"/>
    </location>
</feature>
<dbReference type="InterPro" id="IPR050297">
    <property type="entry name" value="LipidA_mod_glycosyltrf_83"/>
</dbReference>
<feature type="transmembrane region" description="Helical" evidence="8">
    <location>
        <begin position="92"/>
        <end position="110"/>
    </location>
</feature>
<dbReference type="Proteomes" id="UP001172778">
    <property type="component" value="Unassembled WGS sequence"/>
</dbReference>
<evidence type="ECO:0008006" key="11">
    <source>
        <dbReference type="Google" id="ProtNLM"/>
    </source>
</evidence>
<evidence type="ECO:0000256" key="1">
    <source>
        <dbReference type="ARBA" id="ARBA00004651"/>
    </source>
</evidence>
<feature type="transmembrane region" description="Helical" evidence="8">
    <location>
        <begin position="67"/>
        <end position="85"/>
    </location>
</feature>
<gene>
    <name evidence="9" type="ORF">PZA18_05630</name>
</gene>
<dbReference type="EMBL" id="JARRAF010000005">
    <property type="protein sequence ID" value="MDK2123527.1"/>
    <property type="molecule type" value="Genomic_DNA"/>
</dbReference>
<protein>
    <recommendedName>
        <fullName evidence="11">4-amino-4-deoxy-L-arabinose transferase-like glycosyltransferase</fullName>
    </recommendedName>
</protein>
<feature type="transmembrane region" description="Helical" evidence="8">
    <location>
        <begin position="393"/>
        <end position="410"/>
    </location>
</feature>
<keyword evidence="3" id="KW-0328">Glycosyltransferase</keyword>
<keyword evidence="7 8" id="KW-0472">Membrane</keyword>
<keyword evidence="10" id="KW-1185">Reference proteome</keyword>
<keyword evidence="4" id="KW-0808">Transferase</keyword>
<evidence type="ECO:0000256" key="8">
    <source>
        <dbReference type="SAM" id="Phobius"/>
    </source>
</evidence>
<evidence type="ECO:0000256" key="2">
    <source>
        <dbReference type="ARBA" id="ARBA00022475"/>
    </source>
</evidence>
<proteinExistence type="predicted"/>
<evidence type="ECO:0000256" key="7">
    <source>
        <dbReference type="ARBA" id="ARBA00023136"/>
    </source>
</evidence>
<name>A0ABT7DTW8_9NEIS</name>
<feature type="transmembrane region" description="Helical" evidence="8">
    <location>
        <begin position="348"/>
        <end position="368"/>
    </location>
</feature>
<reference evidence="9" key="1">
    <citation type="submission" date="2023-03" db="EMBL/GenBank/DDBJ databases">
        <title>Chitinimonas shenzhenensis gen. nov., sp. nov., a novel member of family Burkholderiaceae isolated from activated sludge collected in Shen Zhen, China.</title>
        <authorList>
            <person name="Wang X."/>
        </authorList>
    </citation>
    <scope>NUCLEOTIDE SEQUENCE</scope>
    <source>
        <strain evidence="9">DQS-5</strain>
    </source>
</reference>
<dbReference type="PROSITE" id="PS51257">
    <property type="entry name" value="PROKAR_LIPOPROTEIN"/>
    <property type="match status" value="1"/>
</dbReference>
<evidence type="ECO:0000313" key="10">
    <source>
        <dbReference type="Proteomes" id="UP001172778"/>
    </source>
</evidence>
<evidence type="ECO:0000256" key="3">
    <source>
        <dbReference type="ARBA" id="ARBA00022676"/>
    </source>
</evidence>
<feature type="transmembrane region" description="Helical" evidence="8">
    <location>
        <begin position="318"/>
        <end position="336"/>
    </location>
</feature>
<evidence type="ECO:0000256" key="4">
    <source>
        <dbReference type="ARBA" id="ARBA00022679"/>
    </source>
</evidence>
<dbReference type="PANTHER" id="PTHR33908:SF11">
    <property type="entry name" value="MEMBRANE PROTEIN"/>
    <property type="match status" value="1"/>
</dbReference>
<feature type="transmembrane region" description="Helical" evidence="8">
    <location>
        <begin position="262"/>
        <end position="283"/>
    </location>
</feature>
<feature type="transmembrane region" description="Helical" evidence="8">
    <location>
        <begin position="422"/>
        <end position="443"/>
    </location>
</feature>
<dbReference type="PANTHER" id="PTHR33908">
    <property type="entry name" value="MANNOSYLTRANSFERASE YKCB-RELATED"/>
    <property type="match status" value="1"/>
</dbReference>
<keyword evidence="5 8" id="KW-0812">Transmembrane</keyword>